<feature type="compositionally biased region" description="Basic and acidic residues" evidence="1">
    <location>
        <begin position="285"/>
        <end position="295"/>
    </location>
</feature>
<dbReference type="RefSeq" id="WP_132015956.1">
    <property type="nucleotide sequence ID" value="NZ_SLUN01000028.1"/>
</dbReference>
<evidence type="ECO:0000313" key="2">
    <source>
        <dbReference type="EMBL" id="TCL62108.1"/>
    </source>
</evidence>
<proteinExistence type="predicted"/>
<keyword evidence="3" id="KW-1185">Reference proteome</keyword>
<name>A0A4R1R911_HYDET</name>
<evidence type="ECO:0000313" key="3">
    <source>
        <dbReference type="Proteomes" id="UP000295008"/>
    </source>
</evidence>
<feature type="region of interest" description="Disordered" evidence="1">
    <location>
        <begin position="285"/>
        <end position="318"/>
    </location>
</feature>
<accession>A0A4R1R911</accession>
<feature type="compositionally biased region" description="Low complexity" evidence="1">
    <location>
        <begin position="296"/>
        <end position="318"/>
    </location>
</feature>
<comment type="caution">
    <text evidence="2">The sequence shown here is derived from an EMBL/GenBank/DDBJ whole genome shotgun (WGS) entry which is preliminary data.</text>
</comment>
<organism evidence="2 3">
    <name type="scientific">Hydrogenispora ethanolica</name>
    <dbReference type="NCBI Taxonomy" id="1082276"/>
    <lineage>
        <taxon>Bacteria</taxon>
        <taxon>Bacillati</taxon>
        <taxon>Bacillota</taxon>
        <taxon>Hydrogenispora</taxon>
    </lineage>
</organism>
<dbReference type="Proteomes" id="UP000295008">
    <property type="component" value="Unassembled WGS sequence"/>
</dbReference>
<evidence type="ECO:0000256" key="1">
    <source>
        <dbReference type="SAM" id="MobiDB-lite"/>
    </source>
</evidence>
<reference evidence="2 3" key="1">
    <citation type="submission" date="2019-03" db="EMBL/GenBank/DDBJ databases">
        <title>Genomic Encyclopedia of Type Strains, Phase IV (KMG-IV): sequencing the most valuable type-strain genomes for metagenomic binning, comparative biology and taxonomic classification.</title>
        <authorList>
            <person name="Goeker M."/>
        </authorList>
    </citation>
    <scope>NUCLEOTIDE SEQUENCE [LARGE SCALE GENOMIC DNA]</scope>
    <source>
        <strain evidence="2 3">LX-B</strain>
    </source>
</reference>
<dbReference type="AlphaFoldDB" id="A0A4R1R911"/>
<gene>
    <name evidence="2" type="ORF">EDC14_102865</name>
</gene>
<dbReference type="EMBL" id="SLUN01000028">
    <property type="protein sequence ID" value="TCL62108.1"/>
    <property type="molecule type" value="Genomic_DNA"/>
</dbReference>
<sequence length="318" mass="35664">MKKISTLFLIGALALVSMGFSSRMPLPDAGIYDFKMRTLTFFDLMTKEFPLGSNTAEVIEAKPDYLAVQWDAGKLDNVKYGYFKLGNHDQKTWFGFGKNPTTGKLDFYIDQNGDNRLDNKEKVESLDVVSHKSSGYAIEEYYSLIPAPLTVTYKGYDRVFQKKLYFFFDIQFATKKNSTEIMVGTFTASFLEGEMTVQAGKTRKQMKVRLMDANGNGCFNDYGKDLIYMDINSDDYFRKRESQPITEFYDFPGPNRQKQQLRFVVLPMPAKVAVVEATADFDRAQLEGAPDRPAGDGEAAAAGALQPAPAAPAAQSQR</sequence>
<protein>
    <submittedName>
        <fullName evidence="2">Uncharacterized protein</fullName>
    </submittedName>
</protein>